<keyword evidence="3" id="KW-0378">Hydrolase</keyword>
<reference evidence="3 4" key="2">
    <citation type="journal article" date="2016" name="Science">
        <title>A bacterium that degrades and assimilates poly(ethylene terephthalate).</title>
        <authorList>
            <person name="Yoshida S."/>
            <person name="Hiraga K."/>
            <person name="Takehana T."/>
            <person name="Taniguchi I."/>
            <person name="Yamaji H."/>
            <person name="Maeda Y."/>
            <person name="Toyohara K."/>
            <person name="Miyamoto K."/>
            <person name="Kimura Y."/>
            <person name="Oda K."/>
        </authorList>
    </citation>
    <scope>NUCLEOTIDE SEQUENCE [LARGE SCALE GENOMIC DNA]</scope>
    <source>
        <strain evidence="4">NBRC 110686 / TISTR 2288 / 201-F6</strain>
    </source>
</reference>
<feature type="domain" description="Cyclodeaminase/cyclohydrolase" evidence="2">
    <location>
        <begin position="5"/>
        <end position="182"/>
    </location>
</feature>
<comment type="caution">
    <text evidence="3">The sequence shown here is derived from an EMBL/GenBank/DDBJ whole genome shotgun (WGS) entry which is preliminary data.</text>
</comment>
<keyword evidence="1" id="KW-1133">Transmembrane helix</keyword>
<proteinExistence type="predicted"/>
<feature type="transmembrane region" description="Helical" evidence="1">
    <location>
        <begin position="20"/>
        <end position="42"/>
    </location>
</feature>
<accession>A0A0K8P261</accession>
<dbReference type="EMBL" id="BBYR01000038">
    <property type="protein sequence ID" value="GAP36716.1"/>
    <property type="molecule type" value="Genomic_DNA"/>
</dbReference>
<keyword evidence="1" id="KW-0472">Membrane</keyword>
<dbReference type="SUPFAM" id="SSF101262">
    <property type="entry name" value="Methenyltetrahydrofolate cyclohydrolase-like"/>
    <property type="match status" value="1"/>
</dbReference>
<reference evidence="4" key="1">
    <citation type="submission" date="2015-07" db="EMBL/GenBank/DDBJ databases">
        <title>Discovery of a poly(ethylene terephthalate assimilation.</title>
        <authorList>
            <person name="Yoshida S."/>
            <person name="Hiraga K."/>
            <person name="Takehana T."/>
            <person name="Taniguchi I."/>
            <person name="Yamaji H."/>
            <person name="Maeda Y."/>
            <person name="Toyohara K."/>
            <person name="Miyamoto K."/>
            <person name="Kimura Y."/>
            <person name="Oda K."/>
        </authorList>
    </citation>
    <scope>NUCLEOTIDE SEQUENCE [LARGE SCALE GENOMIC DNA]</scope>
    <source>
        <strain evidence="4">NBRC 110686 / TISTR 2288 / 201-F6</strain>
    </source>
</reference>
<organism evidence="3 4">
    <name type="scientific">Piscinibacter sakaiensis</name>
    <name type="common">Ideonella sakaiensis</name>
    <dbReference type="NCBI Taxonomy" id="1547922"/>
    <lineage>
        <taxon>Bacteria</taxon>
        <taxon>Pseudomonadati</taxon>
        <taxon>Pseudomonadota</taxon>
        <taxon>Betaproteobacteria</taxon>
        <taxon>Burkholderiales</taxon>
        <taxon>Sphaerotilaceae</taxon>
        <taxon>Piscinibacter</taxon>
    </lineage>
</organism>
<sequence>MLDTRFLDALASAAPTPGGGGAAALMGATGAALVAMVCHLSLGKKGHEADEPELRRLLDEAEALRAKLQRMVAEDACAFERLMSAYRLPKATAEEQAYRGAAIQNGLRAATLAPLACARAAADAVRLARRAAALGHRQVISDVGVAALAAAAALRSAALNVQINVPALKDRAFADHALTEVAALVDECGGVAEAVHGRVKSMLA</sequence>
<keyword evidence="4" id="KW-1185">Reference proteome</keyword>
<dbReference type="Gene3D" id="1.20.120.680">
    <property type="entry name" value="Formiminotetrahydrofolate cyclodeaminase monomer, up-and-down helical bundle"/>
    <property type="match status" value="1"/>
</dbReference>
<dbReference type="Pfam" id="PF04961">
    <property type="entry name" value="FTCD_C"/>
    <property type="match status" value="1"/>
</dbReference>
<protein>
    <submittedName>
        <fullName evidence="3">Methenyltetrahydrofolate cyclohydrolase</fullName>
        <ecNumber evidence="3">3.5.4.9</ecNumber>
    </submittedName>
</protein>
<gene>
    <name evidence="3" type="ORF">ISF6_2556</name>
</gene>
<name>A0A0K8P261_PISS1</name>
<evidence type="ECO:0000259" key="2">
    <source>
        <dbReference type="Pfam" id="PF04961"/>
    </source>
</evidence>
<dbReference type="InterPro" id="IPR007044">
    <property type="entry name" value="Cyclodeamin/CycHdrlase"/>
</dbReference>
<evidence type="ECO:0000313" key="4">
    <source>
        <dbReference type="Proteomes" id="UP000037660"/>
    </source>
</evidence>
<evidence type="ECO:0000256" key="1">
    <source>
        <dbReference type="SAM" id="Phobius"/>
    </source>
</evidence>
<dbReference type="Proteomes" id="UP000037660">
    <property type="component" value="Unassembled WGS sequence"/>
</dbReference>
<dbReference type="STRING" id="1547922.ISF6_2556"/>
<dbReference type="AlphaFoldDB" id="A0A0K8P261"/>
<dbReference type="GO" id="GO:0004477">
    <property type="term" value="F:methenyltetrahydrofolate cyclohydrolase activity"/>
    <property type="evidence" value="ECO:0007669"/>
    <property type="project" value="UniProtKB-EC"/>
</dbReference>
<keyword evidence="1" id="KW-0812">Transmembrane</keyword>
<dbReference type="EC" id="3.5.4.9" evidence="3"/>
<evidence type="ECO:0000313" key="3">
    <source>
        <dbReference type="EMBL" id="GAP36716.1"/>
    </source>
</evidence>
<dbReference type="InterPro" id="IPR036178">
    <property type="entry name" value="Formintransfe-cycloase-like_sf"/>
</dbReference>